<dbReference type="PANTHER" id="PTHR43513">
    <property type="entry name" value="DIHYDROOROTATE DEHYDROGENASE B (NAD(+)), ELECTRON TRANSFER SUBUNIT"/>
    <property type="match status" value="1"/>
</dbReference>
<dbReference type="Proteomes" id="UP000479563">
    <property type="component" value="Unassembled WGS sequence"/>
</dbReference>
<dbReference type="InterPro" id="IPR017938">
    <property type="entry name" value="Riboflavin_synthase-like_b-brl"/>
</dbReference>
<feature type="binding site" evidence="11 12">
    <location>
        <begin position="71"/>
        <end position="73"/>
    </location>
    <ligand>
        <name>FAD</name>
        <dbReference type="ChEBI" id="CHEBI:57692"/>
    </ligand>
</feature>
<dbReference type="RefSeq" id="WP_154267019.1">
    <property type="nucleotide sequence ID" value="NZ_WKQP01000011.1"/>
</dbReference>
<comment type="cofactor">
    <cofactor evidence="11 12">
        <name>FAD</name>
        <dbReference type="ChEBI" id="CHEBI:57692"/>
    </cofactor>
    <text evidence="11 12">Binds 1 FAD per subunit.</text>
</comment>
<dbReference type="EMBL" id="WKQP01000011">
    <property type="protein sequence ID" value="MSC60259.1"/>
    <property type="molecule type" value="Genomic_DNA"/>
</dbReference>
<dbReference type="PRINTS" id="PR00406">
    <property type="entry name" value="CYTB5RDTASE"/>
</dbReference>
<evidence type="ECO:0000256" key="1">
    <source>
        <dbReference type="ARBA" id="ARBA00006422"/>
    </source>
</evidence>
<proteinExistence type="inferred from homology"/>
<dbReference type="GO" id="GO:0044205">
    <property type="term" value="P:'de novo' UMP biosynthetic process"/>
    <property type="evidence" value="ECO:0007669"/>
    <property type="project" value="UniProtKB-UniRule"/>
</dbReference>
<keyword evidence="3 11" id="KW-0285">Flavoprotein</keyword>
<dbReference type="Pfam" id="PF10418">
    <property type="entry name" value="DHODB_Fe-S_bind"/>
    <property type="match status" value="1"/>
</dbReference>
<dbReference type="Pfam" id="PF00175">
    <property type="entry name" value="NAD_binding_1"/>
    <property type="match status" value="1"/>
</dbReference>
<evidence type="ECO:0000256" key="8">
    <source>
        <dbReference type="ARBA" id="ARBA00022982"/>
    </source>
</evidence>
<comment type="cofactor">
    <cofactor evidence="13">
        <name>[2Fe-2S] cluster</name>
        <dbReference type="ChEBI" id="CHEBI:190135"/>
    </cofactor>
    <text evidence="13">Binds 1 [2Fe-2S] cluster per subunit.</text>
</comment>
<evidence type="ECO:0000256" key="6">
    <source>
        <dbReference type="ARBA" id="ARBA00022827"/>
    </source>
</evidence>
<dbReference type="Pfam" id="PF00970">
    <property type="entry name" value="FAD_binding_6"/>
    <property type="match status" value="1"/>
</dbReference>
<dbReference type="GO" id="GO:0051537">
    <property type="term" value="F:2 iron, 2 sulfur cluster binding"/>
    <property type="evidence" value="ECO:0007669"/>
    <property type="project" value="UniProtKB-KW"/>
</dbReference>
<feature type="binding site" evidence="11 12">
    <location>
        <begin position="80"/>
        <end position="81"/>
    </location>
    <ligand>
        <name>FAD</name>
        <dbReference type="ChEBI" id="CHEBI:57692"/>
    </ligand>
</feature>
<sequence>MAEKFEEIAVVVDQSSLGNGIYDLTLKTDKIAKAARAGQFVSVYSNDKSKLLPRPISLCGINRDEDTIRLVYRVTGEGTGTEEFSKLVMGDKVRILGPLGNGFTVQPGKKAFLIGGGIGVPPMLQLAKDINSGIVQTPGGEKNPGQSAMADMNIVMGYRDENTFLLDEFKEQAASFVATEDGSVGTKGNVIDAIKENALEADVIYACGPMPMLRALKAYAAEHDMDCFVSMEERMACGIGACLACVCKTKDKDAHSNVNNKRICKEGPVFDAKEVEL</sequence>
<keyword evidence="4 11" id="KW-0001">2Fe-2S</keyword>
<dbReference type="Gene3D" id="2.40.30.10">
    <property type="entry name" value="Translation factors"/>
    <property type="match status" value="1"/>
</dbReference>
<feature type="domain" description="FAD-binding FR-type" evidence="14">
    <location>
        <begin position="4"/>
        <end position="105"/>
    </location>
</feature>
<evidence type="ECO:0000256" key="12">
    <source>
        <dbReference type="PIRSR" id="PIRSR006816-1"/>
    </source>
</evidence>
<evidence type="ECO:0000256" key="10">
    <source>
        <dbReference type="ARBA" id="ARBA00023014"/>
    </source>
</evidence>
<dbReference type="GO" id="GO:0046872">
    <property type="term" value="F:metal ion binding"/>
    <property type="evidence" value="ECO:0007669"/>
    <property type="project" value="UniProtKB-KW"/>
</dbReference>
<dbReference type="Gene3D" id="3.40.50.80">
    <property type="entry name" value="Nucleotide-binding domain of ferredoxin-NADP reductase (FNR) module"/>
    <property type="match status" value="1"/>
</dbReference>
<keyword evidence="10 11" id="KW-0411">Iron-sulfur</keyword>
<accession>A0A6L5T7T7</accession>
<dbReference type="InterPro" id="IPR039261">
    <property type="entry name" value="FNR_nucleotide-bd"/>
</dbReference>
<dbReference type="InterPro" id="IPR017927">
    <property type="entry name" value="FAD-bd_FR_type"/>
</dbReference>
<evidence type="ECO:0000256" key="7">
    <source>
        <dbReference type="ARBA" id="ARBA00022975"/>
    </source>
</evidence>
<keyword evidence="9 11" id="KW-0408">Iron</keyword>
<evidence type="ECO:0000256" key="2">
    <source>
        <dbReference type="ARBA" id="ARBA00022448"/>
    </source>
</evidence>
<dbReference type="GO" id="GO:0016491">
    <property type="term" value="F:oxidoreductase activity"/>
    <property type="evidence" value="ECO:0007669"/>
    <property type="project" value="InterPro"/>
</dbReference>
<evidence type="ECO:0000259" key="14">
    <source>
        <dbReference type="PROSITE" id="PS51384"/>
    </source>
</evidence>
<evidence type="ECO:0000256" key="13">
    <source>
        <dbReference type="PIRSR" id="PIRSR006816-2"/>
    </source>
</evidence>
<evidence type="ECO:0000256" key="3">
    <source>
        <dbReference type="ARBA" id="ARBA00022630"/>
    </source>
</evidence>
<dbReference type="AlphaFoldDB" id="A0A6L5T7T7"/>
<keyword evidence="8 11" id="KW-0249">Electron transport</keyword>
<comment type="pathway">
    <text evidence="11">Pyrimidine metabolism; UMP biosynthesis via de novo pathway; orotate from (S)-dihydroorotate (NAD(+) route): step 1/1.</text>
</comment>
<name>A0A6L5T7T7_9FIRM</name>
<keyword evidence="7 11" id="KW-0665">Pyrimidine biosynthesis</keyword>
<dbReference type="InterPro" id="IPR019480">
    <property type="entry name" value="Dihydroorotate_DH_Fe-S-bd"/>
</dbReference>
<dbReference type="InterPro" id="IPR037117">
    <property type="entry name" value="Dihydroorotate_DH_ele_sf"/>
</dbReference>
<keyword evidence="2 11" id="KW-0813">Transport</keyword>
<protein>
    <recommendedName>
        <fullName evidence="11">Dihydroorotate dehydrogenase B (NAD(+)), electron transfer subunit</fullName>
    </recommendedName>
    <alternativeName>
        <fullName evidence="11">Dihydroorotate oxidase B, electron transfer subunit</fullName>
    </alternativeName>
</protein>
<evidence type="ECO:0000256" key="5">
    <source>
        <dbReference type="ARBA" id="ARBA00022723"/>
    </source>
</evidence>
<feature type="binding site" evidence="11 13">
    <location>
        <position position="264"/>
    </location>
    <ligand>
        <name>[2Fe-2S] cluster</name>
        <dbReference type="ChEBI" id="CHEBI:190135"/>
    </ligand>
</feature>
<dbReference type="InterPro" id="IPR012165">
    <property type="entry name" value="Cyt_c3_hydrogenase_gsu"/>
</dbReference>
<dbReference type="InterPro" id="IPR050353">
    <property type="entry name" value="PyrK_electron_transfer"/>
</dbReference>
<organism evidence="15 16">
    <name type="scientific">Agathobacter rectalis</name>
    <dbReference type="NCBI Taxonomy" id="39491"/>
    <lineage>
        <taxon>Bacteria</taxon>
        <taxon>Bacillati</taxon>
        <taxon>Bacillota</taxon>
        <taxon>Clostridia</taxon>
        <taxon>Lachnospirales</taxon>
        <taxon>Lachnospiraceae</taxon>
        <taxon>Agathobacter</taxon>
    </lineage>
</organism>
<feature type="binding site" evidence="11 13">
    <location>
        <position position="237"/>
    </location>
    <ligand>
        <name>[2Fe-2S] cluster</name>
        <dbReference type="ChEBI" id="CHEBI:190135"/>
    </ligand>
</feature>
<keyword evidence="5 11" id="KW-0479">Metal-binding</keyword>
<dbReference type="CDD" id="cd06218">
    <property type="entry name" value="DHOD_e_trans"/>
    <property type="match status" value="1"/>
</dbReference>
<dbReference type="SUPFAM" id="SSF52343">
    <property type="entry name" value="Ferredoxin reductase-like, C-terminal NADP-linked domain"/>
    <property type="match status" value="1"/>
</dbReference>
<feature type="binding site" evidence="11 13">
    <location>
        <position position="245"/>
    </location>
    <ligand>
        <name>[2Fe-2S] cluster</name>
        <dbReference type="ChEBI" id="CHEBI:190135"/>
    </ligand>
</feature>
<feature type="binding site" evidence="11 13">
    <location>
        <position position="242"/>
    </location>
    <ligand>
        <name>[2Fe-2S] cluster</name>
        <dbReference type="ChEBI" id="CHEBI:190135"/>
    </ligand>
</feature>
<comment type="subunit">
    <text evidence="11">Heterotetramer of 2 PyrK and 2 PyrD type B subunits.</text>
</comment>
<dbReference type="HAMAP" id="MF_01211">
    <property type="entry name" value="DHODB_Fe_S_bind"/>
    <property type="match status" value="1"/>
</dbReference>
<dbReference type="InterPro" id="IPR008333">
    <property type="entry name" value="Cbr1-like_FAD-bd_dom"/>
</dbReference>
<dbReference type="PIRSF" id="PIRSF006816">
    <property type="entry name" value="Cyc3_hyd_g"/>
    <property type="match status" value="1"/>
</dbReference>
<dbReference type="PANTHER" id="PTHR43513:SF3">
    <property type="entry name" value="DIHYDROOROTATE DEHYDROGENASE B (NAD(+)), ELECTRON TRANSFER SUBUNIT-RELATED"/>
    <property type="match status" value="1"/>
</dbReference>
<dbReference type="InterPro" id="IPR023455">
    <property type="entry name" value="Dihydroorotate_DHASE_ETsu"/>
</dbReference>
<comment type="function">
    <text evidence="11">Responsible for channeling the electrons from the oxidation of dihydroorotate from the FMN redox center in the PyrD type B subunit to the ultimate electron acceptor NAD(+).</text>
</comment>
<dbReference type="GO" id="GO:0009055">
    <property type="term" value="F:electron transfer activity"/>
    <property type="evidence" value="ECO:0007669"/>
    <property type="project" value="UniProtKB-UniRule"/>
</dbReference>
<dbReference type="PROSITE" id="PS51384">
    <property type="entry name" value="FAD_FR"/>
    <property type="match status" value="1"/>
</dbReference>
<evidence type="ECO:0000256" key="4">
    <source>
        <dbReference type="ARBA" id="ARBA00022714"/>
    </source>
</evidence>
<comment type="cofactor">
    <cofactor evidence="11">
        <name>[2Fe-2S] cluster</name>
        <dbReference type="ChEBI" id="CHEBI:190135"/>
    </cofactor>
    <text evidence="11">Binds 1 [2Fe-2S] cluster per subunit.</text>
</comment>
<comment type="similarity">
    <text evidence="1 11">Belongs to the PyrK family.</text>
</comment>
<evidence type="ECO:0000256" key="9">
    <source>
        <dbReference type="ARBA" id="ARBA00023004"/>
    </source>
</evidence>
<reference evidence="15 16" key="1">
    <citation type="journal article" date="2019" name="Nat. Med.">
        <title>A library of human gut bacterial isolates paired with longitudinal multiomics data enables mechanistic microbiome research.</title>
        <authorList>
            <person name="Poyet M."/>
            <person name="Groussin M."/>
            <person name="Gibbons S.M."/>
            <person name="Avila-Pacheco J."/>
            <person name="Jiang X."/>
            <person name="Kearney S.M."/>
            <person name="Perrotta A.R."/>
            <person name="Berdy B."/>
            <person name="Zhao S."/>
            <person name="Lieberman T.D."/>
            <person name="Swanson P.K."/>
            <person name="Smith M."/>
            <person name="Roesemann S."/>
            <person name="Alexander J.E."/>
            <person name="Rich S.A."/>
            <person name="Livny J."/>
            <person name="Vlamakis H."/>
            <person name="Clish C."/>
            <person name="Bullock K."/>
            <person name="Deik A."/>
            <person name="Scott J."/>
            <person name="Pierce K.A."/>
            <person name="Xavier R.J."/>
            <person name="Alm E.J."/>
        </authorList>
    </citation>
    <scope>NUCLEOTIDE SEQUENCE [LARGE SCALE GENOMIC DNA]</scope>
    <source>
        <strain evidence="15 16">BIOML-A11</strain>
    </source>
</reference>
<keyword evidence="6 11" id="KW-0274">FAD</keyword>
<dbReference type="GO" id="GO:0050660">
    <property type="term" value="F:flavin adenine dinucleotide binding"/>
    <property type="evidence" value="ECO:0007669"/>
    <property type="project" value="InterPro"/>
</dbReference>
<feature type="binding site" evidence="11 12">
    <location>
        <begin position="54"/>
        <end position="57"/>
    </location>
    <ligand>
        <name>FAD</name>
        <dbReference type="ChEBI" id="CHEBI:57692"/>
    </ligand>
</feature>
<dbReference type="UniPathway" id="UPA00070">
    <property type="reaction ID" value="UER00945"/>
</dbReference>
<evidence type="ECO:0000313" key="15">
    <source>
        <dbReference type="EMBL" id="MSC60259.1"/>
    </source>
</evidence>
<evidence type="ECO:0000313" key="16">
    <source>
        <dbReference type="Proteomes" id="UP000479563"/>
    </source>
</evidence>
<dbReference type="SUPFAM" id="SSF63380">
    <property type="entry name" value="Riboflavin synthase domain-like"/>
    <property type="match status" value="1"/>
</dbReference>
<evidence type="ECO:0000256" key="11">
    <source>
        <dbReference type="HAMAP-Rule" id="MF_01211"/>
    </source>
</evidence>
<comment type="caution">
    <text evidence="15">The sequence shown here is derived from an EMBL/GenBank/DDBJ whole genome shotgun (WGS) entry which is preliminary data.</text>
</comment>
<dbReference type="Gene3D" id="2.10.240.10">
    <property type="entry name" value="Dihydroorotate dehydrogenase, electron transfer subunit"/>
    <property type="match status" value="1"/>
</dbReference>
<dbReference type="InterPro" id="IPR001433">
    <property type="entry name" value="OxRdtase_FAD/NAD-bd"/>
</dbReference>
<gene>
    <name evidence="11" type="primary">pyrK</name>
    <name evidence="15" type="ORF">GKE07_08635</name>
</gene>